<dbReference type="GeneID" id="97390986"/>
<proteinExistence type="predicted"/>
<dbReference type="Gene3D" id="3.40.50.1110">
    <property type="entry name" value="SGNH hydrolase"/>
    <property type="match status" value="1"/>
</dbReference>
<evidence type="ECO:0008006" key="4">
    <source>
        <dbReference type="Google" id="ProtNLM"/>
    </source>
</evidence>
<dbReference type="OrthoDB" id="1826529at2"/>
<dbReference type="AlphaFoldDB" id="A0A173RBK5"/>
<sequence length="368" mass="41757">MRIIKGIKVILFVILFILMNLLLSYFLVKANGPSEVMWKDFRKTEKIDTVYLGSSFSQMTFNPYIIDENTGWNSFNMGTPGQPLDQTKEALTAAIQEKHIKRAVLIFGIPSLELTQNANARATFARARNYGCSLLEKLRLDWNYVTNSENFNTEASLTYFFPWVYNGVDFEPKKIAENLKIRKESKDANASSKKVAGYMEYIGKGYAYSSGVLDYNTAAENNTKKAYSGKISDKAYKELEAMCKLCQENGVDLMVVNTPKAPYDIAAYGADDYFAINHKITGICSKYGADYYDFNLVKPDLFSICPEYLSNFEHLNKTGSEVFCNAFSKFVLSREAGEDMSQYFYSEDAYMESVKDIVASYLPGYDNR</sequence>
<dbReference type="Proteomes" id="UP000095492">
    <property type="component" value="Unassembled WGS sequence"/>
</dbReference>
<evidence type="ECO:0000256" key="1">
    <source>
        <dbReference type="SAM" id="Phobius"/>
    </source>
</evidence>
<dbReference type="EMBL" id="CYYA01000002">
    <property type="protein sequence ID" value="CUM75251.1"/>
    <property type="molecule type" value="Genomic_DNA"/>
</dbReference>
<evidence type="ECO:0000313" key="2">
    <source>
        <dbReference type="EMBL" id="CUM75251.1"/>
    </source>
</evidence>
<organism evidence="2 3">
    <name type="scientific">Eubacterium ramulus</name>
    <dbReference type="NCBI Taxonomy" id="39490"/>
    <lineage>
        <taxon>Bacteria</taxon>
        <taxon>Bacillati</taxon>
        <taxon>Bacillota</taxon>
        <taxon>Clostridia</taxon>
        <taxon>Eubacteriales</taxon>
        <taxon>Eubacteriaceae</taxon>
        <taxon>Eubacterium</taxon>
    </lineage>
</organism>
<reference evidence="2 3" key="1">
    <citation type="submission" date="2015-09" db="EMBL/GenBank/DDBJ databases">
        <authorList>
            <consortium name="Pathogen Informatics"/>
        </authorList>
    </citation>
    <scope>NUCLEOTIDE SEQUENCE [LARGE SCALE GENOMIC DNA]</scope>
    <source>
        <strain evidence="2 3">2789STDY5608891</strain>
    </source>
</reference>
<evidence type="ECO:0000313" key="3">
    <source>
        <dbReference type="Proteomes" id="UP000095492"/>
    </source>
</evidence>
<keyword evidence="1" id="KW-0472">Membrane</keyword>
<keyword evidence="1" id="KW-0812">Transmembrane</keyword>
<gene>
    <name evidence="2" type="ORF">ERS852448_00308</name>
</gene>
<dbReference type="RefSeq" id="WP_022036729.1">
    <property type="nucleotide sequence ID" value="NZ_CBCTYR010000002.1"/>
</dbReference>
<dbReference type="SUPFAM" id="SSF52266">
    <property type="entry name" value="SGNH hydrolase"/>
    <property type="match status" value="1"/>
</dbReference>
<dbReference type="STRING" id="39490.ERS852448_00308"/>
<accession>A0A173RBK5</accession>
<name>A0A173RBK5_EUBRA</name>
<keyword evidence="1" id="KW-1133">Transmembrane helix</keyword>
<protein>
    <recommendedName>
        <fullName evidence="4">SGNH/GDSL hydrolase family protein</fullName>
    </recommendedName>
</protein>
<dbReference type="InterPro" id="IPR036514">
    <property type="entry name" value="SGNH_hydro_sf"/>
</dbReference>
<feature type="transmembrane region" description="Helical" evidence="1">
    <location>
        <begin position="9"/>
        <end position="28"/>
    </location>
</feature>